<keyword evidence="4" id="KW-0676">Redox-active center</keyword>
<reference evidence="7 8" key="1">
    <citation type="submission" date="2020-02" db="EMBL/GenBank/DDBJ databases">
        <authorList>
            <person name="Sun Q."/>
        </authorList>
    </citation>
    <scope>NUCLEOTIDE SEQUENCE [LARGE SCALE GENOMIC DNA]</scope>
    <source>
        <strain evidence="7 8">YIM 13062</strain>
    </source>
</reference>
<evidence type="ECO:0000256" key="5">
    <source>
        <dbReference type="PIRSR" id="PIRSR000239-1"/>
    </source>
</evidence>
<evidence type="ECO:0000259" key="6">
    <source>
        <dbReference type="PROSITE" id="PS51352"/>
    </source>
</evidence>
<dbReference type="SUPFAM" id="SSF52833">
    <property type="entry name" value="Thioredoxin-like"/>
    <property type="match status" value="1"/>
</dbReference>
<gene>
    <name evidence="7" type="ORF">GTW58_03880</name>
</gene>
<keyword evidence="2" id="KW-0049">Antioxidant</keyword>
<name>A0A846TXR2_9MICC</name>
<evidence type="ECO:0000313" key="8">
    <source>
        <dbReference type="Proteomes" id="UP000521379"/>
    </source>
</evidence>
<protein>
    <submittedName>
        <fullName evidence="7">Peroxiredoxin</fullName>
    </submittedName>
</protein>
<dbReference type="PIRSF" id="PIRSF000239">
    <property type="entry name" value="AHPC"/>
    <property type="match status" value="1"/>
</dbReference>
<dbReference type="InterPro" id="IPR050455">
    <property type="entry name" value="Tpx_Peroxidase_subfamily"/>
</dbReference>
<dbReference type="AlphaFoldDB" id="A0A846TXR2"/>
<dbReference type="GO" id="GO:0004601">
    <property type="term" value="F:peroxidase activity"/>
    <property type="evidence" value="ECO:0007669"/>
    <property type="project" value="UniProtKB-KW"/>
</dbReference>
<keyword evidence="3" id="KW-0560">Oxidoreductase</keyword>
<feature type="active site" description="Cysteine sulfenic acid (-SOH) intermediate; for peroxidase activity" evidence="5">
    <location>
        <position position="44"/>
    </location>
</feature>
<accession>A0A846TXR2</accession>
<proteinExistence type="predicted"/>
<dbReference type="Pfam" id="PF00578">
    <property type="entry name" value="AhpC-TSA"/>
    <property type="match status" value="1"/>
</dbReference>
<dbReference type="PANTHER" id="PTHR43110">
    <property type="entry name" value="THIOL PEROXIDASE"/>
    <property type="match status" value="1"/>
</dbReference>
<dbReference type="InterPro" id="IPR036249">
    <property type="entry name" value="Thioredoxin-like_sf"/>
</dbReference>
<evidence type="ECO:0000256" key="1">
    <source>
        <dbReference type="ARBA" id="ARBA00022559"/>
    </source>
</evidence>
<sequence>MLDIGQFAPDFTLLNQYGEEVQLSEHRGRPVVLVFYPFAFSSVCTGEMCQLQDMLEEVQEVDALLLAISTDTIHVLKAFADQESLEFDLLSDFWPHGQVADSYGVLDPEKGVPSRTTFLIDADGLILDRFTSAELGTPRVTESYRLALAKLADQPA</sequence>
<dbReference type="PROSITE" id="PS51352">
    <property type="entry name" value="THIOREDOXIN_2"/>
    <property type="match status" value="1"/>
</dbReference>
<dbReference type="EMBL" id="JAAVUN010000005">
    <property type="protein sequence ID" value="NKE09095.1"/>
    <property type="molecule type" value="Genomic_DNA"/>
</dbReference>
<dbReference type="InterPro" id="IPR013766">
    <property type="entry name" value="Thioredoxin_domain"/>
</dbReference>
<keyword evidence="8" id="KW-1185">Reference proteome</keyword>
<evidence type="ECO:0000256" key="2">
    <source>
        <dbReference type="ARBA" id="ARBA00022862"/>
    </source>
</evidence>
<dbReference type="Proteomes" id="UP000521379">
    <property type="component" value="Unassembled WGS sequence"/>
</dbReference>
<dbReference type="InterPro" id="IPR024706">
    <property type="entry name" value="Peroxiredoxin_AhpC-typ"/>
</dbReference>
<dbReference type="Gene3D" id="3.40.30.10">
    <property type="entry name" value="Glutaredoxin"/>
    <property type="match status" value="1"/>
</dbReference>
<comment type="caution">
    <text evidence="7">The sequence shown here is derived from an EMBL/GenBank/DDBJ whole genome shotgun (WGS) entry which is preliminary data.</text>
</comment>
<keyword evidence="1" id="KW-0575">Peroxidase</keyword>
<evidence type="ECO:0000256" key="4">
    <source>
        <dbReference type="ARBA" id="ARBA00023284"/>
    </source>
</evidence>
<dbReference type="InterPro" id="IPR000866">
    <property type="entry name" value="AhpC/TSA"/>
</dbReference>
<dbReference type="RefSeq" id="WP_047691100.1">
    <property type="nucleotide sequence ID" value="NZ_JAAVUN010000005.1"/>
</dbReference>
<organism evidence="7 8">
    <name type="scientific">Kocuria subflava</name>
    <dbReference type="NCBI Taxonomy" id="1736139"/>
    <lineage>
        <taxon>Bacteria</taxon>
        <taxon>Bacillati</taxon>
        <taxon>Actinomycetota</taxon>
        <taxon>Actinomycetes</taxon>
        <taxon>Micrococcales</taxon>
        <taxon>Micrococcaceae</taxon>
        <taxon>Kocuria</taxon>
    </lineage>
</organism>
<feature type="domain" description="Thioredoxin" evidence="6">
    <location>
        <begin position="2"/>
        <end position="153"/>
    </location>
</feature>
<dbReference type="PANTHER" id="PTHR43110:SF1">
    <property type="entry name" value="THIOL PEROXIDASE"/>
    <property type="match status" value="1"/>
</dbReference>
<evidence type="ECO:0000313" key="7">
    <source>
        <dbReference type="EMBL" id="NKE09095.1"/>
    </source>
</evidence>
<dbReference type="CDD" id="cd03018">
    <property type="entry name" value="PRX_AhpE_like"/>
    <property type="match status" value="1"/>
</dbReference>
<evidence type="ECO:0000256" key="3">
    <source>
        <dbReference type="ARBA" id="ARBA00023002"/>
    </source>
</evidence>